<feature type="region of interest" description="Disordered" evidence="1">
    <location>
        <begin position="168"/>
        <end position="187"/>
    </location>
</feature>
<comment type="caution">
    <text evidence="3">The sequence shown here is derived from an EMBL/GenBank/DDBJ whole genome shotgun (WGS) entry which is preliminary data.</text>
</comment>
<keyword evidence="4" id="KW-1185">Reference proteome</keyword>
<reference evidence="3 4" key="1">
    <citation type="submission" date="2020-10" db="EMBL/GenBank/DDBJ databases">
        <title>Novel species in genus Corynebacterium.</title>
        <authorList>
            <person name="Zhang G."/>
        </authorList>
    </citation>
    <scope>NUCLEOTIDE SEQUENCE [LARGE SCALE GENOMIC DNA]</scope>
    <source>
        <strain evidence="3 4">DSM 45110</strain>
    </source>
</reference>
<dbReference type="InterPro" id="IPR036291">
    <property type="entry name" value="NAD(P)-bd_dom_sf"/>
</dbReference>
<accession>A0ABR9ZIT9</accession>
<dbReference type="Gene3D" id="3.40.50.720">
    <property type="entry name" value="NAD(P)-binding Rossmann-like Domain"/>
    <property type="match status" value="1"/>
</dbReference>
<dbReference type="Proteomes" id="UP000635902">
    <property type="component" value="Unassembled WGS sequence"/>
</dbReference>
<dbReference type="SUPFAM" id="SSF51735">
    <property type="entry name" value="NAD(P)-binding Rossmann-fold domains"/>
    <property type="match status" value="1"/>
</dbReference>
<organism evidence="3 4">
    <name type="scientific">Corynebacterium suicordis DSM 45110</name>
    <dbReference type="NCBI Taxonomy" id="1121369"/>
    <lineage>
        <taxon>Bacteria</taxon>
        <taxon>Bacillati</taxon>
        <taxon>Actinomycetota</taxon>
        <taxon>Actinomycetes</taxon>
        <taxon>Mycobacteriales</taxon>
        <taxon>Corynebacteriaceae</taxon>
        <taxon>Corynebacterium</taxon>
    </lineage>
</organism>
<evidence type="ECO:0000313" key="3">
    <source>
        <dbReference type="EMBL" id="MBF4553355.1"/>
    </source>
</evidence>
<dbReference type="InterPro" id="IPR016040">
    <property type="entry name" value="NAD(P)-bd_dom"/>
</dbReference>
<sequence>MATITIIGGHGKVALRAAPLLAEQGHSVRSLIRKPEQAADIREAQAEPVVQDVNKLGVEEMKDVFAGSDVIIWSAGAGGSGEEETWAIDRDAAIRTMDAAEKAGVKRYIMVSFFNSRLVDGEFPGVDKSEDMYAYFNAKAQADEHLVASNLDWTTVNPSELTLDEPTGKITVETDPDSVDTDMPSTSRGNVARVVAAAVDEDATIGKHINFHDGDTPVAEALSQL</sequence>
<dbReference type="PANTHER" id="PTHR15020:SF50">
    <property type="entry name" value="UPF0659 PROTEIN YMR090W"/>
    <property type="match status" value="1"/>
</dbReference>
<dbReference type="Pfam" id="PF13460">
    <property type="entry name" value="NAD_binding_10"/>
    <property type="match status" value="1"/>
</dbReference>
<feature type="domain" description="NAD(P)-binding" evidence="2">
    <location>
        <begin position="8"/>
        <end position="201"/>
    </location>
</feature>
<evidence type="ECO:0000259" key="2">
    <source>
        <dbReference type="Pfam" id="PF13460"/>
    </source>
</evidence>
<evidence type="ECO:0000313" key="4">
    <source>
        <dbReference type="Proteomes" id="UP000635902"/>
    </source>
</evidence>
<protein>
    <submittedName>
        <fullName evidence="3">SDR family oxidoreductase</fullName>
    </submittedName>
</protein>
<proteinExistence type="predicted"/>
<name>A0ABR9ZIT9_9CORY</name>
<dbReference type="PANTHER" id="PTHR15020">
    <property type="entry name" value="FLAVIN REDUCTASE-RELATED"/>
    <property type="match status" value="1"/>
</dbReference>
<gene>
    <name evidence="3" type="ORF">IRY30_04575</name>
</gene>
<evidence type="ECO:0000256" key="1">
    <source>
        <dbReference type="SAM" id="MobiDB-lite"/>
    </source>
</evidence>
<dbReference type="EMBL" id="JADKMY010000001">
    <property type="protein sequence ID" value="MBF4553355.1"/>
    <property type="molecule type" value="Genomic_DNA"/>
</dbReference>
<dbReference type="RefSeq" id="WP_194556173.1">
    <property type="nucleotide sequence ID" value="NZ_JADKMY010000001.1"/>
</dbReference>
<dbReference type="CDD" id="cd05243">
    <property type="entry name" value="SDR_a5"/>
    <property type="match status" value="1"/>
</dbReference>